<gene>
    <name evidence="1" type="ORF">N784_14590</name>
</gene>
<dbReference type="eggNOG" id="ENOG5033CN7">
    <property type="taxonomic scope" value="Bacteria"/>
</dbReference>
<reference evidence="1 2" key="1">
    <citation type="submission" date="2013-08" db="EMBL/GenBank/DDBJ databases">
        <authorList>
            <person name="Huang J."/>
            <person name="Wang G."/>
        </authorList>
    </citation>
    <scope>NUCLEOTIDE SEQUENCE [LARGE SCALE GENOMIC DNA]</scope>
    <source>
        <strain evidence="1 2">JSM 072002</strain>
    </source>
</reference>
<evidence type="ECO:0000313" key="1">
    <source>
        <dbReference type="EMBL" id="KGX84135.1"/>
    </source>
</evidence>
<keyword evidence="2" id="KW-1185">Reference proteome</keyword>
<dbReference type="AlphaFoldDB" id="A0A0A5FZ87"/>
<dbReference type="OrthoDB" id="2222543at2"/>
<dbReference type="EMBL" id="AVPG01000048">
    <property type="protein sequence ID" value="KGX84135.1"/>
    <property type="molecule type" value="Genomic_DNA"/>
</dbReference>
<protein>
    <submittedName>
        <fullName evidence="1">Uncharacterized protein</fullName>
    </submittedName>
</protein>
<dbReference type="STRING" id="1385512.N784_14590"/>
<dbReference type="Proteomes" id="UP000030401">
    <property type="component" value="Unassembled WGS sequence"/>
</dbReference>
<dbReference type="RefSeq" id="WP_036836471.1">
    <property type="nucleotide sequence ID" value="NZ_AVPG01000048.1"/>
</dbReference>
<organism evidence="1 2">
    <name type="scientific">Pontibacillus litoralis JSM 072002</name>
    <dbReference type="NCBI Taxonomy" id="1385512"/>
    <lineage>
        <taxon>Bacteria</taxon>
        <taxon>Bacillati</taxon>
        <taxon>Bacillota</taxon>
        <taxon>Bacilli</taxon>
        <taxon>Bacillales</taxon>
        <taxon>Bacillaceae</taxon>
        <taxon>Pontibacillus</taxon>
    </lineage>
</organism>
<sequence length="175" mass="20193">MSFYQARISITTARLMEQVKRIYENKKGVSITRADVLMSAYEDSLWVKNWSDDVINTKERIRIEKVDINPSAQKLKLNISQEVIEGIKRLKEEIPLQINSRSVTYGVVIEYILRAAYIKNTSRIIEGAVNKSGERKIKEVFIKYNDIVSQDIENGETIDVLSILKSIEKDILKEI</sequence>
<comment type="caution">
    <text evidence="1">The sequence shown here is derived from an EMBL/GenBank/DDBJ whole genome shotgun (WGS) entry which is preliminary data.</text>
</comment>
<proteinExistence type="predicted"/>
<name>A0A0A5FZ87_9BACI</name>
<evidence type="ECO:0000313" key="2">
    <source>
        <dbReference type="Proteomes" id="UP000030401"/>
    </source>
</evidence>
<accession>A0A0A5FZ87</accession>